<organism evidence="1 2">
    <name type="scientific">Geodermatophilus siccatus</name>
    <dbReference type="NCBI Taxonomy" id="1137991"/>
    <lineage>
        <taxon>Bacteria</taxon>
        <taxon>Bacillati</taxon>
        <taxon>Actinomycetota</taxon>
        <taxon>Actinomycetes</taxon>
        <taxon>Geodermatophilales</taxon>
        <taxon>Geodermatophilaceae</taxon>
        <taxon>Geodermatophilus</taxon>
    </lineage>
</organism>
<dbReference type="AlphaFoldDB" id="A0A1G9N7Z7"/>
<sequence>MTSGRPAGTIGQMEAVAGDYEFAPLRIPPGTSRSAAATMLSLQADTGGWELARLQLHADGTRKVILRRRARLSYLPKPHI</sequence>
<dbReference type="Pfam" id="PF18963">
    <property type="entry name" value="DUF5703"/>
    <property type="match status" value="1"/>
</dbReference>
<evidence type="ECO:0000313" key="1">
    <source>
        <dbReference type="EMBL" id="SDL82513.1"/>
    </source>
</evidence>
<dbReference type="STRING" id="1137991.SAMN05660642_00926"/>
<dbReference type="RefSeq" id="WP_245700059.1">
    <property type="nucleotide sequence ID" value="NZ_FNHE01000002.1"/>
</dbReference>
<keyword evidence="2" id="KW-1185">Reference proteome</keyword>
<reference evidence="2" key="1">
    <citation type="submission" date="2016-10" db="EMBL/GenBank/DDBJ databases">
        <authorList>
            <person name="Varghese N."/>
            <person name="Submissions S."/>
        </authorList>
    </citation>
    <scope>NUCLEOTIDE SEQUENCE [LARGE SCALE GENOMIC DNA]</scope>
    <source>
        <strain evidence="2">DSM 45419</strain>
    </source>
</reference>
<gene>
    <name evidence="1" type="ORF">SAMN05660642_00926</name>
</gene>
<evidence type="ECO:0000313" key="2">
    <source>
        <dbReference type="Proteomes" id="UP000198680"/>
    </source>
</evidence>
<dbReference type="EMBL" id="FNHE01000002">
    <property type="protein sequence ID" value="SDL82513.1"/>
    <property type="molecule type" value="Genomic_DNA"/>
</dbReference>
<dbReference type="Proteomes" id="UP000198680">
    <property type="component" value="Unassembled WGS sequence"/>
</dbReference>
<name>A0A1G9N7Z7_9ACTN</name>
<proteinExistence type="predicted"/>
<protein>
    <submittedName>
        <fullName evidence="1">Uncharacterized protein</fullName>
    </submittedName>
</protein>
<accession>A0A1G9N7Z7</accession>
<dbReference type="InterPro" id="IPR043758">
    <property type="entry name" value="DUF5703"/>
</dbReference>